<dbReference type="Proteomes" id="UP000649179">
    <property type="component" value="Unassembled WGS sequence"/>
</dbReference>
<accession>A0A917BJI3</accession>
<gene>
    <name evidence="1" type="ORF">GCM10011519_19430</name>
</gene>
<dbReference type="AlphaFoldDB" id="A0A917BJI3"/>
<name>A0A917BJI3_9ACTN</name>
<proteinExistence type="predicted"/>
<reference evidence="1" key="1">
    <citation type="journal article" date="2014" name="Int. J. Syst. Evol. Microbiol.">
        <title>Complete genome sequence of Corynebacterium casei LMG S-19264T (=DSM 44701T), isolated from a smear-ripened cheese.</title>
        <authorList>
            <consortium name="US DOE Joint Genome Institute (JGI-PGF)"/>
            <person name="Walter F."/>
            <person name="Albersmeier A."/>
            <person name="Kalinowski J."/>
            <person name="Ruckert C."/>
        </authorList>
    </citation>
    <scope>NUCLEOTIDE SEQUENCE</scope>
    <source>
        <strain evidence="1">CGMCC 1.16067</strain>
    </source>
</reference>
<comment type="caution">
    <text evidence="1">The sequence shown here is derived from an EMBL/GenBank/DDBJ whole genome shotgun (WGS) entry which is preliminary data.</text>
</comment>
<protein>
    <submittedName>
        <fullName evidence="1">Uncharacterized protein</fullName>
    </submittedName>
</protein>
<evidence type="ECO:0000313" key="1">
    <source>
        <dbReference type="EMBL" id="GGF45644.1"/>
    </source>
</evidence>
<keyword evidence="2" id="KW-1185">Reference proteome</keyword>
<organism evidence="1 2">
    <name type="scientific">Marmoricola endophyticus</name>
    <dbReference type="NCBI Taxonomy" id="2040280"/>
    <lineage>
        <taxon>Bacteria</taxon>
        <taxon>Bacillati</taxon>
        <taxon>Actinomycetota</taxon>
        <taxon>Actinomycetes</taxon>
        <taxon>Propionibacteriales</taxon>
        <taxon>Nocardioidaceae</taxon>
        <taxon>Marmoricola</taxon>
    </lineage>
</organism>
<evidence type="ECO:0000313" key="2">
    <source>
        <dbReference type="Proteomes" id="UP000649179"/>
    </source>
</evidence>
<reference evidence="1" key="2">
    <citation type="submission" date="2020-09" db="EMBL/GenBank/DDBJ databases">
        <authorList>
            <person name="Sun Q."/>
            <person name="Zhou Y."/>
        </authorList>
    </citation>
    <scope>NUCLEOTIDE SEQUENCE</scope>
    <source>
        <strain evidence="1">CGMCC 1.16067</strain>
    </source>
</reference>
<dbReference type="EMBL" id="BMKQ01000001">
    <property type="protein sequence ID" value="GGF45644.1"/>
    <property type="molecule type" value="Genomic_DNA"/>
</dbReference>
<sequence>MTHCSAVVPLPRSRPIVGSAMVSRVLSTISTKKARHRASIGIQAARSDGYVVRGEADPREEVVVVELMGNTS</sequence>